<dbReference type="PANTHER" id="PTHR46177">
    <property type="entry name" value="INTEGRASE CATALYTIC DOMAIN-CONTAINING PROTEIN"/>
    <property type="match status" value="1"/>
</dbReference>
<dbReference type="AlphaFoldDB" id="A0AAD9UTD0"/>
<protein>
    <recommendedName>
        <fullName evidence="1">Integrase core domain-containing protein</fullName>
    </recommendedName>
</protein>
<dbReference type="Proteomes" id="UP001249851">
    <property type="component" value="Unassembled WGS sequence"/>
</dbReference>
<feature type="domain" description="Integrase core" evidence="1">
    <location>
        <begin position="92"/>
        <end position="195"/>
    </location>
</feature>
<proteinExistence type="predicted"/>
<gene>
    <name evidence="2" type="ORF">P5673_030349</name>
</gene>
<accession>A0AAD9UTD0</accession>
<dbReference type="PANTHER" id="PTHR46177:SF1">
    <property type="entry name" value="INTEGRASE CATALYTIC DOMAIN-CONTAINING PROTEIN"/>
    <property type="match status" value="1"/>
</dbReference>
<sequence>LTKDSLWCLSQAGHGIGVTSKETFRDTFLAVRGRINELLSGPGSSMGYCSVWHTLEMEGLRVPRVIVQDLLKEMDPEGSEFRRKQRLKRRTYQNPGPNFSWHIDGFPFHGTIDGFSRRILWLKVCRSNNCPRKIASFYATTVSELGGCPVQLITDLGTENGLSAALQSFFRENSQAHRYVASPRNQRIEGWWSCYSKKNIVEHIDGPENGHQEYFDYEDKEKTWTLTCCTCVNIYLYIALLRSKEYVAVLGILRANFFPLNGFNVRRLSFHFNNPM</sequence>
<reference evidence="2" key="2">
    <citation type="journal article" date="2023" name="Science">
        <title>Genomic signatures of disease resistance in endangered staghorn corals.</title>
        <authorList>
            <person name="Vollmer S.V."/>
            <person name="Selwyn J.D."/>
            <person name="Despard B.A."/>
            <person name="Roesel C.L."/>
        </authorList>
    </citation>
    <scope>NUCLEOTIDE SEQUENCE</scope>
    <source>
        <strain evidence="2">K2</strain>
    </source>
</reference>
<reference evidence="2" key="1">
    <citation type="journal article" date="2023" name="G3 (Bethesda)">
        <title>Whole genome assembly and annotation of the endangered Caribbean coral Acropora cervicornis.</title>
        <authorList>
            <person name="Selwyn J.D."/>
            <person name="Vollmer S.V."/>
        </authorList>
    </citation>
    <scope>NUCLEOTIDE SEQUENCE</scope>
    <source>
        <strain evidence="2">K2</strain>
    </source>
</reference>
<evidence type="ECO:0000313" key="2">
    <source>
        <dbReference type="EMBL" id="KAK2549241.1"/>
    </source>
</evidence>
<comment type="caution">
    <text evidence="2">The sequence shown here is derived from an EMBL/GenBank/DDBJ whole genome shotgun (WGS) entry which is preliminary data.</text>
</comment>
<organism evidence="2 3">
    <name type="scientific">Acropora cervicornis</name>
    <name type="common">Staghorn coral</name>
    <dbReference type="NCBI Taxonomy" id="6130"/>
    <lineage>
        <taxon>Eukaryota</taxon>
        <taxon>Metazoa</taxon>
        <taxon>Cnidaria</taxon>
        <taxon>Anthozoa</taxon>
        <taxon>Hexacorallia</taxon>
        <taxon>Scleractinia</taxon>
        <taxon>Astrocoeniina</taxon>
        <taxon>Acroporidae</taxon>
        <taxon>Acropora</taxon>
    </lineage>
</organism>
<evidence type="ECO:0000313" key="3">
    <source>
        <dbReference type="Proteomes" id="UP001249851"/>
    </source>
</evidence>
<feature type="non-terminal residue" evidence="2">
    <location>
        <position position="276"/>
    </location>
</feature>
<dbReference type="InterPro" id="IPR058913">
    <property type="entry name" value="Integrase_dom_put"/>
</dbReference>
<dbReference type="EMBL" id="JARQWQ010000129">
    <property type="protein sequence ID" value="KAK2549241.1"/>
    <property type="molecule type" value="Genomic_DNA"/>
</dbReference>
<dbReference type="Pfam" id="PF24764">
    <property type="entry name" value="rva_4"/>
    <property type="match status" value="1"/>
</dbReference>
<name>A0AAD9UTD0_ACRCE</name>
<evidence type="ECO:0000259" key="1">
    <source>
        <dbReference type="Pfam" id="PF24764"/>
    </source>
</evidence>
<keyword evidence="3" id="KW-1185">Reference proteome</keyword>